<proteinExistence type="inferred from homology"/>
<dbReference type="PIRSF" id="PIRSF017082">
    <property type="entry name" value="YflP"/>
    <property type="match status" value="1"/>
</dbReference>
<protein>
    <submittedName>
        <fullName evidence="3">Tripartite tricarboxylate transporter substrate binding protein</fullName>
    </submittedName>
</protein>
<dbReference type="AlphaFoldDB" id="A0A6M1LRV1"/>
<accession>A0A6M1LRV1</accession>
<reference evidence="3 4" key="1">
    <citation type="submission" date="2020-03" db="EMBL/GenBank/DDBJ databases">
        <title>Roseomonas stagni sp. nov., isolated from pond water in Japan.</title>
        <authorList>
            <person name="Furuhata K."/>
            <person name="Miyamoto H."/>
            <person name="Goto K."/>
        </authorList>
    </citation>
    <scope>NUCLEOTIDE SEQUENCE [LARGE SCALE GENOMIC DNA]</scope>
    <source>
        <strain evidence="3 4">PeD5</strain>
    </source>
</reference>
<keyword evidence="2" id="KW-0732">Signal</keyword>
<evidence type="ECO:0000256" key="2">
    <source>
        <dbReference type="SAM" id="SignalP"/>
    </source>
</evidence>
<dbReference type="Gene3D" id="3.40.190.10">
    <property type="entry name" value="Periplasmic binding protein-like II"/>
    <property type="match status" value="1"/>
</dbReference>
<dbReference type="EMBL" id="JAAIKB010000009">
    <property type="protein sequence ID" value="NGM22354.1"/>
    <property type="molecule type" value="Genomic_DNA"/>
</dbReference>
<gene>
    <name evidence="3" type="ORF">G3576_20215</name>
</gene>
<dbReference type="PANTHER" id="PTHR42928">
    <property type="entry name" value="TRICARBOXYLATE-BINDING PROTEIN"/>
    <property type="match status" value="1"/>
</dbReference>
<dbReference type="PANTHER" id="PTHR42928:SF5">
    <property type="entry name" value="BLR1237 PROTEIN"/>
    <property type="match status" value="1"/>
</dbReference>
<name>A0A6M1LRV1_9PROT</name>
<evidence type="ECO:0000313" key="4">
    <source>
        <dbReference type="Proteomes" id="UP000475385"/>
    </source>
</evidence>
<dbReference type="Proteomes" id="UP000475385">
    <property type="component" value="Unassembled WGS sequence"/>
</dbReference>
<evidence type="ECO:0000256" key="1">
    <source>
        <dbReference type="ARBA" id="ARBA00006987"/>
    </source>
</evidence>
<sequence>MTQRRALLASALAGLAVPRLARAQAWPTRPVRIVVPDAPGGGNDSTARIFANHLEQALGQPVPVDNRAGAGGRIGVEHAFRSPGDGTTLLLGNAGSNGINAALYRDLPYNLETSFVPISLLVTGPNVLAVNPRVLPVASVAELLALIRSQPRGHFNYATAGAGSSAHFSAELFKAMTDTDLVHVPFRGAAGMAQAAVAGDAPFLIANMVNVMPFIRRGELRMLAVTSLDRWPDAPEVPTLHESGLQGFETIAWNGLFGPPGLPDAIVQRLLPELRRIGALPEVVDRIKLLGGTIVTSPPEVLAARVRADIAKWKELAQRANIRIDG</sequence>
<dbReference type="Pfam" id="PF03401">
    <property type="entry name" value="TctC"/>
    <property type="match status" value="1"/>
</dbReference>
<dbReference type="Gene3D" id="3.40.190.150">
    <property type="entry name" value="Bordetella uptake gene, domain 1"/>
    <property type="match status" value="1"/>
</dbReference>
<dbReference type="InterPro" id="IPR005064">
    <property type="entry name" value="BUG"/>
</dbReference>
<keyword evidence="4" id="KW-1185">Reference proteome</keyword>
<organism evidence="3 4">
    <name type="scientific">Falsiroseomonas algicola</name>
    <dbReference type="NCBI Taxonomy" id="2716930"/>
    <lineage>
        <taxon>Bacteria</taxon>
        <taxon>Pseudomonadati</taxon>
        <taxon>Pseudomonadota</taxon>
        <taxon>Alphaproteobacteria</taxon>
        <taxon>Acetobacterales</taxon>
        <taxon>Roseomonadaceae</taxon>
        <taxon>Falsiroseomonas</taxon>
    </lineage>
</organism>
<feature type="signal peptide" evidence="2">
    <location>
        <begin position="1"/>
        <end position="23"/>
    </location>
</feature>
<feature type="chain" id="PRO_5026874490" evidence="2">
    <location>
        <begin position="24"/>
        <end position="326"/>
    </location>
</feature>
<comment type="caution">
    <text evidence="3">The sequence shown here is derived from an EMBL/GenBank/DDBJ whole genome shotgun (WGS) entry which is preliminary data.</text>
</comment>
<comment type="similarity">
    <text evidence="1">Belongs to the UPF0065 (bug) family.</text>
</comment>
<evidence type="ECO:0000313" key="3">
    <source>
        <dbReference type="EMBL" id="NGM22354.1"/>
    </source>
</evidence>
<dbReference type="InterPro" id="IPR042100">
    <property type="entry name" value="Bug_dom1"/>
</dbReference>
<dbReference type="RefSeq" id="WP_164696262.1">
    <property type="nucleotide sequence ID" value="NZ_JAAIKB010000009.1"/>
</dbReference>